<gene>
    <name evidence="1" type="ORF">GW590_10035</name>
</gene>
<organism evidence="1 2">
    <name type="scientific">Rouxiella aceris</name>
    <dbReference type="NCBI Taxonomy" id="2703884"/>
    <lineage>
        <taxon>Bacteria</taxon>
        <taxon>Pseudomonadati</taxon>
        <taxon>Pseudomonadota</taxon>
        <taxon>Gammaproteobacteria</taxon>
        <taxon>Enterobacterales</taxon>
        <taxon>Yersiniaceae</taxon>
        <taxon>Rouxiella</taxon>
    </lineage>
</organism>
<name>A0A848MJ15_9GAMM</name>
<dbReference type="InterPro" id="IPR009225">
    <property type="entry name" value="Phage_head_completion_GpL"/>
</dbReference>
<accession>A0A848MJ15</accession>
<reference evidence="1 2" key="1">
    <citation type="submission" date="2020-01" db="EMBL/GenBank/DDBJ databases">
        <authorList>
            <person name="Lee S.D."/>
        </authorList>
    </citation>
    <scope>NUCLEOTIDE SEQUENCE [LARGE SCALE GENOMIC DNA]</scope>
    <source>
        <strain evidence="1 2">SAP-1</strain>
    </source>
</reference>
<protein>
    <submittedName>
        <fullName evidence="1">Head completion/stabilization protein</fullName>
    </submittedName>
</protein>
<dbReference type="RefSeq" id="WP_169402892.1">
    <property type="nucleotide sequence ID" value="NZ_JAADJU010000004.1"/>
</dbReference>
<evidence type="ECO:0000313" key="2">
    <source>
        <dbReference type="Proteomes" id="UP000585363"/>
    </source>
</evidence>
<comment type="caution">
    <text evidence="1">The sequence shown here is derived from an EMBL/GenBank/DDBJ whole genome shotgun (WGS) entry which is preliminary data.</text>
</comment>
<sequence length="164" mass="18347">MDIVMTAAADSATGVIPPVPVDSPVITNTFFFPDVDPVQVSERVRLGHVVTDERMRAAIKSAMAEVNAELYLYREQQIRDGHKRLADVPAEVLDGESVKCFHYLSAVCAMTTAVIFERYRSYDSSAKGDKKAEALEVSVDDQWRDMRWHLSRLQGQARGMVSQL</sequence>
<proteinExistence type="predicted"/>
<dbReference type="AlphaFoldDB" id="A0A848MJ15"/>
<dbReference type="Proteomes" id="UP000585363">
    <property type="component" value="Unassembled WGS sequence"/>
</dbReference>
<reference evidence="1 2" key="2">
    <citation type="submission" date="2020-06" db="EMBL/GenBank/DDBJ databases">
        <title>Polyphasic characterization of a Rahnella strain isolated from tree sap.</title>
        <authorList>
            <person name="Kim I.S."/>
        </authorList>
    </citation>
    <scope>NUCLEOTIDE SEQUENCE [LARGE SCALE GENOMIC DNA]</scope>
    <source>
        <strain evidence="1 2">SAP-1</strain>
    </source>
</reference>
<keyword evidence="2" id="KW-1185">Reference proteome</keyword>
<dbReference type="EMBL" id="JAADJU010000004">
    <property type="protein sequence ID" value="NMP27203.1"/>
    <property type="molecule type" value="Genomic_DNA"/>
</dbReference>
<dbReference type="Pfam" id="PF05926">
    <property type="entry name" value="Phage_GPL"/>
    <property type="match status" value="1"/>
</dbReference>
<evidence type="ECO:0000313" key="1">
    <source>
        <dbReference type="EMBL" id="NMP27203.1"/>
    </source>
</evidence>